<gene>
    <name evidence="13" type="ORF">NEZAVI_LOCUS4898</name>
</gene>
<evidence type="ECO:0000259" key="11">
    <source>
        <dbReference type="Pfam" id="PF00298"/>
    </source>
</evidence>
<dbReference type="Gene3D" id="3.30.1550.10">
    <property type="entry name" value="Ribosomal protein L11/L12, N-terminal domain"/>
    <property type="match status" value="1"/>
</dbReference>
<accession>A0A9P0H3J5</accession>
<evidence type="ECO:0000313" key="14">
    <source>
        <dbReference type="Proteomes" id="UP001152798"/>
    </source>
</evidence>
<dbReference type="InterPro" id="IPR036796">
    <property type="entry name" value="Ribosomal_uL11_N_sf"/>
</dbReference>
<dbReference type="GO" id="GO:0005762">
    <property type="term" value="C:mitochondrial large ribosomal subunit"/>
    <property type="evidence" value="ECO:0007669"/>
    <property type="project" value="TreeGrafter"/>
</dbReference>
<dbReference type="GO" id="GO:0070180">
    <property type="term" value="F:large ribosomal subunit rRNA binding"/>
    <property type="evidence" value="ECO:0007669"/>
    <property type="project" value="TreeGrafter"/>
</dbReference>
<dbReference type="Pfam" id="PF00298">
    <property type="entry name" value="Ribosomal_L11"/>
    <property type="match status" value="1"/>
</dbReference>
<evidence type="ECO:0000256" key="6">
    <source>
        <dbReference type="ARBA" id="ARBA00023274"/>
    </source>
</evidence>
<reference evidence="13" key="1">
    <citation type="submission" date="2022-01" db="EMBL/GenBank/DDBJ databases">
        <authorList>
            <person name="King R."/>
        </authorList>
    </citation>
    <scope>NUCLEOTIDE SEQUENCE</scope>
</reference>
<evidence type="ECO:0000256" key="5">
    <source>
        <dbReference type="ARBA" id="ARBA00023128"/>
    </source>
</evidence>
<evidence type="ECO:0000256" key="10">
    <source>
        <dbReference type="RuleBase" id="RU003978"/>
    </source>
</evidence>
<comment type="subcellular location">
    <subcellularLocation>
        <location evidence="1">Mitochondrion</location>
    </subcellularLocation>
</comment>
<dbReference type="InterPro" id="IPR020783">
    <property type="entry name" value="Ribosomal_uL11_C"/>
</dbReference>
<dbReference type="Pfam" id="PF03946">
    <property type="entry name" value="Ribosomal_L11_N"/>
    <property type="match status" value="1"/>
</dbReference>
<dbReference type="CDD" id="cd00349">
    <property type="entry name" value="Ribosomal_L11"/>
    <property type="match status" value="1"/>
</dbReference>
<dbReference type="InterPro" id="IPR000911">
    <property type="entry name" value="Ribosomal_uL11"/>
</dbReference>
<evidence type="ECO:0000256" key="2">
    <source>
        <dbReference type="ARBA" id="ARBA00010537"/>
    </source>
</evidence>
<dbReference type="GO" id="GO:0003735">
    <property type="term" value="F:structural constituent of ribosome"/>
    <property type="evidence" value="ECO:0007669"/>
    <property type="project" value="InterPro"/>
</dbReference>
<dbReference type="FunFam" id="3.30.1550.10:FF:000003">
    <property type="entry name" value="39S ribosomal protein L11, mitochondrial"/>
    <property type="match status" value="1"/>
</dbReference>
<evidence type="ECO:0000259" key="12">
    <source>
        <dbReference type="Pfam" id="PF03946"/>
    </source>
</evidence>
<evidence type="ECO:0000256" key="1">
    <source>
        <dbReference type="ARBA" id="ARBA00004173"/>
    </source>
</evidence>
<feature type="domain" description="Large ribosomal subunit protein uL11 C-terminal" evidence="11">
    <location>
        <begin position="101"/>
        <end position="170"/>
    </location>
</feature>
<dbReference type="InterPro" id="IPR020784">
    <property type="entry name" value="Ribosomal_uL11_N"/>
</dbReference>
<proteinExistence type="inferred from homology"/>
<evidence type="ECO:0000256" key="8">
    <source>
        <dbReference type="ARBA" id="ARBA00040104"/>
    </source>
</evidence>
<evidence type="ECO:0000256" key="9">
    <source>
        <dbReference type="ARBA" id="ARBA00041455"/>
    </source>
</evidence>
<dbReference type="SUPFAM" id="SSF46906">
    <property type="entry name" value="Ribosomal protein L11, C-terminal domain"/>
    <property type="match status" value="1"/>
</dbReference>
<organism evidence="13 14">
    <name type="scientific">Nezara viridula</name>
    <name type="common">Southern green stink bug</name>
    <name type="synonym">Cimex viridulus</name>
    <dbReference type="NCBI Taxonomy" id="85310"/>
    <lineage>
        <taxon>Eukaryota</taxon>
        <taxon>Metazoa</taxon>
        <taxon>Ecdysozoa</taxon>
        <taxon>Arthropoda</taxon>
        <taxon>Hexapoda</taxon>
        <taxon>Insecta</taxon>
        <taxon>Pterygota</taxon>
        <taxon>Neoptera</taxon>
        <taxon>Paraneoptera</taxon>
        <taxon>Hemiptera</taxon>
        <taxon>Heteroptera</taxon>
        <taxon>Panheteroptera</taxon>
        <taxon>Pentatomomorpha</taxon>
        <taxon>Pentatomoidea</taxon>
        <taxon>Pentatomidae</taxon>
        <taxon>Pentatominae</taxon>
        <taxon>Nezara</taxon>
    </lineage>
</organism>
<evidence type="ECO:0000256" key="3">
    <source>
        <dbReference type="ARBA" id="ARBA00022946"/>
    </source>
</evidence>
<keyword evidence="6 10" id="KW-0687">Ribonucleoprotein</keyword>
<keyword evidence="4 10" id="KW-0689">Ribosomal protein</keyword>
<protein>
    <recommendedName>
        <fullName evidence="8">Large ribosomal subunit protein uL11m</fullName>
    </recommendedName>
    <alternativeName>
        <fullName evidence="9">39S ribosomal protein L11, mitochondrial</fullName>
    </alternativeName>
</protein>
<sequence length="209" mass="23345">MNDSLLICYVNLEMSKAGRLVKNFKKSLVKVNHGNKVKTNIPAGLASPGPPLGPMLGQVGLNIAAFCKDFNEKTKDFKEGIPLPTRISVNPDRSYNLVIHKPPTTFFLKQAAGVQRCAMEPGKEVCGKITLKHLYEIAKIKSTDPVNECLSLEDLCKKFVGIAHSCGIEIVKELDPDEYQQFLEYRKEVVADQKKELQEKREAKMLRTG</sequence>
<keyword evidence="14" id="KW-1185">Reference proteome</keyword>
<comment type="similarity">
    <text evidence="2 10">Belongs to the universal ribosomal protein uL11 family.</text>
</comment>
<dbReference type="AlphaFoldDB" id="A0A9P0H3J5"/>
<keyword evidence="3" id="KW-0809">Transit peptide</keyword>
<dbReference type="OrthoDB" id="1091498at2759"/>
<evidence type="ECO:0000256" key="7">
    <source>
        <dbReference type="ARBA" id="ARBA00038782"/>
    </source>
</evidence>
<dbReference type="EMBL" id="OV725078">
    <property type="protein sequence ID" value="CAH1394381.1"/>
    <property type="molecule type" value="Genomic_DNA"/>
</dbReference>
<dbReference type="InterPro" id="IPR006519">
    <property type="entry name" value="Ribosomal_uL11_bac-typ"/>
</dbReference>
<feature type="domain" description="Large ribosomal subunit protein uL11 N-terminal" evidence="12">
    <location>
        <begin position="37"/>
        <end position="95"/>
    </location>
</feature>
<evidence type="ECO:0000313" key="13">
    <source>
        <dbReference type="EMBL" id="CAH1394381.1"/>
    </source>
</evidence>
<keyword evidence="5" id="KW-0496">Mitochondrion</keyword>
<dbReference type="Gene3D" id="1.10.10.250">
    <property type="entry name" value="Ribosomal protein L11, C-terminal domain"/>
    <property type="match status" value="1"/>
</dbReference>
<dbReference type="PANTHER" id="PTHR11661">
    <property type="entry name" value="60S RIBOSOMAL PROTEIN L12"/>
    <property type="match status" value="1"/>
</dbReference>
<dbReference type="SUPFAM" id="SSF54747">
    <property type="entry name" value="Ribosomal L11/L12e N-terminal domain"/>
    <property type="match status" value="1"/>
</dbReference>
<comment type="subunit">
    <text evidence="7">Component of the mitochondrial ribosome large subunit (39S) which comprises a 16S rRNA and about 50 distinct proteins.</text>
</comment>
<name>A0A9P0H3J5_NEZVI</name>
<dbReference type="Proteomes" id="UP001152798">
    <property type="component" value="Chromosome 2"/>
</dbReference>
<dbReference type="InterPro" id="IPR036769">
    <property type="entry name" value="Ribosomal_uL11_C_sf"/>
</dbReference>
<dbReference type="HAMAP" id="MF_00736">
    <property type="entry name" value="Ribosomal_uL11"/>
    <property type="match status" value="1"/>
</dbReference>
<evidence type="ECO:0000256" key="4">
    <source>
        <dbReference type="ARBA" id="ARBA00022980"/>
    </source>
</evidence>
<dbReference type="PANTHER" id="PTHR11661:SF1">
    <property type="entry name" value="LARGE RIBOSOMAL SUBUNIT PROTEIN UL11M"/>
    <property type="match status" value="1"/>
</dbReference>
<dbReference type="GO" id="GO:0006412">
    <property type="term" value="P:translation"/>
    <property type="evidence" value="ECO:0007669"/>
    <property type="project" value="InterPro"/>
</dbReference>
<dbReference type="FunFam" id="1.10.10.250:FF:000003">
    <property type="entry name" value="Mitochondrial ribosomal protein L11"/>
    <property type="match status" value="1"/>
</dbReference>
<dbReference type="SMART" id="SM00649">
    <property type="entry name" value="RL11"/>
    <property type="match status" value="1"/>
</dbReference>
<dbReference type="NCBIfam" id="TIGR01632">
    <property type="entry name" value="L11_bact"/>
    <property type="match status" value="1"/>
</dbReference>